<accession>A0A7S1QRZ8</accession>
<gene>
    <name evidence="1" type="ORF">NDES1114_LOCUS30447</name>
</gene>
<protein>
    <submittedName>
        <fullName evidence="1">Uncharacterized protein</fullName>
    </submittedName>
</protein>
<sequence length="101" mass="10912">MHEIHVMALRQQVVKDLDSSITALDEADQKAGGKQPVYKDALKTMRATRDEILPPGMTITGGVDEEAAQKAGDLDGRVDQLLEAYQKRRGSLPADAPAVKA</sequence>
<evidence type="ECO:0000313" key="1">
    <source>
        <dbReference type="EMBL" id="CAD9146389.1"/>
    </source>
</evidence>
<organism evidence="1">
    <name type="scientific">Neobodo designis</name>
    <name type="common">Flagellated protozoan</name>
    <name type="synonym">Bodo designis</name>
    <dbReference type="NCBI Taxonomy" id="312471"/>
    <lineage>
        <taxon>Eukaryota</taxon>
        <taxon>Discoba</taxon>
        <taxon>Euglenozoa</taxon>
        <taxon>Kinetoplastea</taxon>
        <taxon>Metakinetoplastina</taxon>
        <taxon>Neobodonida</taxon>
        <taxon>Neobodo</taxon>
    </lineage>
</organism>
<dbReference type="AlphaFoldDB" id="A0A7S1QRZ8"/>
<reference evidence="1" key="1">
    <citation type="submission" date="2021-01" db="EMBL/GenBank/DDBJ databases">
        <authorList>
            <person name="Corre E."/>
            <person name="Pelletier E."/>
            <person name="Niang G."/>
            <person name="Scheremetjew M."/>
            <person name="Finn R."/>
            <person name="Kale V."/>
            <person name="Holt S."/>
            <person name="Cochrane G."/>
            <person name="Meng A."/>
            <person name="Brown T."/>
            <person name="Cohen L."/>
        </authorList>
    </citation>
    <scope>NUCLEOTIDE SEQUENCE</scope>
    <source>
        <strain evidence="1">CCAP 1951/1</strain>
    </source>
</reference>
<name>A0A7S1QRZ8_NEODS</name>
<proteinExistence type="predicted"/>
<dbReference type="EMBL" id="HBGF01045475">
    <property type="protein sequence ID" value="CAD9146389.1"/>
    <property type="molecule type" value="Transcribed_RNA"/>
</dbReference>